<proteinExistence type="predicted"/>
<keyword evidence="2" id="KW-0472">Membrane</keyword>
<evidence type="ECO:0000256" key="2">
    <source>
        <dbReference type="SAM" id="Phobius"/>
    </source>
</evidence>
<feature type="transmembrane region" description="Helical" evidence="2">
    <location>
        <begin position="20"/>
        <end position="44"/>
    </location>
</feature>
<dbReference type="RefSeq" id="WP_344900001.1">
    <property type="nucleotide sequence ID" value="NZ_BAAAWD010000014.1"/>
</dbReference>
<feature type="compositionally biased region" description="Polar residues" evidence="1">
    <location>
        <begin position="59"/>
        <end position="69"/>
    </location>
</feature>
<organism evidence="3 4">
    <name type="scientific">Streptosporangium longisporum</name>
    <dbReference type="NCBI Taxonomy" id="46187"/>
    <lineage>
        <taxon>Bacteria</taxon>
        <taxon>Bacillati</taxon>
        <taxon>Actinomycetota</taxon>
        <taxon>Actinomycetes</taxon>
        <taxon>Streptosporangiales</taxon>
        <taxon>Streptosporangiaceae</taxon>
        <taxon>Streptosporangium</taxon>
    </lineage>
</organism>
<evidence type="ECO:0000256" key="1">
    <source>
        <dbReference type="SAM" id="MobiDB-lite"/>
    </source>
</evidence>
<feature type="region of interest" description="Disordered" evidence="1">
    <location>
        <begin position="46"/>
        <end position="69"/>
    </location>
</feature>
<name>A0ABP6KUK3_9ACTN</name>
<keyword evidence="4" id="KW-1185">Reference proteome</keyword>
<evidence type="ECO:0000313" key="3">
    <source>
        <dbReference type="EMBL" id="GAA3021778.1"/>
    </source>
</evidence>
<protein>
    <recommendedName>
        <fullName evidence="5">Major facilitator superfamily (MFS) profile domain-containing protein</fullName>
    </recommendedName>
</protein>
<dbReference type="EMBL" id="BAAAWD010000014">
    <property type="protein sequence ID" value="GAA3021778.1"/>
    <property type="molecule type" value="Genomic_DNA"/>
</dbReference>
<evidence type="ECO:0000313" key="4">
    <source>
        <dbReference type="Proteomes" id="UP001499930"/>
    </source>
</evidence>
<sequence length="69" mass="6862">MLFGFGYAFIGEITADVGTLFGVFGLAVMIGGVGLSIGELMAIGPPPGTTGPMKPGSTESSAWGTQTPP</sequence>
<keyword evidence="2" id="KW-0812">Transmembrane</keyword>
<reference evidence="4" key="1">
    <citation type="journal article" date="2019" name="Int. J. Syst. Evol. Microbiol.">
        <title>The Global Catalogue of Microorganisms (GCM) 10K type strain sequencing project: providing services to taxonomists for standard genome sequencing and annotation.</title>
        <authorList>
            <consortium name="The Broad Institute Genomics Platform"/>
            <consortium name="The Broad Institute Genome Sequencing Center for Infectious Disease"/>
            <person name="Wu L."/>
            <person name="Ma J."/>
        </authorList>
    </citation>
    <scope>NUCLEOTIDE SEQUENCE [LARGE SCALE GENOMIC DNA]</scope>
    <source>
        <strain evidence="4">JCM 3106</strain>
    </source>
</reference>
<evidence type="ECO:0008006" key="5">
    <source>
        <dbReference type="Google" id="ProtNLM"/>
    </source>
</evidence>
<accession>A0ABP6KUK3</accession>
<comment type="caution">
    <text evidence="3">The sequence shown here is derived from an EMBL/GenBank/DDBJ whole genome shotgun (WGS) entry which is preliminary data.</text>
</comment>
<keyword evidence="2" id="KW-1133">Transmembrane helix</keyword>
<gene>
    <name evidence="3" type="ORF">GCM10017559_53360</name>
</gene>
<dbReference type="Proteomes" id="UP001499930">
    <property type="component" value="Unassembled WGS sequence"/>
</dbReference>